<dbReference type="EMBL" id="CAJNIZ010000427">
    <property type="protein sequence ID" value="CAE7161757.1"/>
    <property type="molecule type" value="Genomic_DNA"/>
</dbReference>
<evidence type="ECO:0000313" key="3">
    <source>
        <dbReference type="Proteomes" id="UP000649617"/>
    </source>
</evidence>
<evidence type="ECO:0008006" key="4">
    <source>
        <dbReference type="Google" id="ProtNLM"/>
    </source>
</evidence>
<dbReference type="AlphaFoldDB" id="A0A812IR29"/>
<feature type="region of interest" description="Disordered" evidence="1">
    <location>
        <begin position="81"/>
        <end position="105"/>
    </location>
</feature>
<sequence>MALELSYLNTFIDVKDDFEDMAGSRSRAQSSPPCNGRRISFSFFSLPSRSEEQSMRSYVSSLSQKMTDGFTWLQEDAETPTNDFPALNTDRGSDSPESPADSPAQREVLLSQGSLGHPEVCRRPCIFRALGECEKGNACAYCHMDHFGKTPKLDKRQRTIVQGLNQSQLCRIILRFCSSKAEKEGFLDEAAEVLAILAEESAGVQPLQSLPLSDRDLRNVSKTLSRMSFSNLIGLATRQSANSAWNDASADRLNASLERLRLHFLPSH</sequence>
<keyword evidence="3" id="KW-1185">Reference proteome</keyword>
<organism evidence="2 3">
    <name type="scientific">Symbiodinium pilosum</name>
    <name type="common">Dinoflagellate</name>
    <dbReference type="NCBI Taxonomy" id="2952"/>
    <lineage>
        <taxon>Eukaryota</taxon>
        <taxon>Sar</taxon>
        <taxon>Alveolata</taxon>
        <taxon>Dinophyceae</taxon>
        <taxon>Suessiales</taxon>
        <taxon>Symbiodiniaceae</taxon>
        <taxon>Symbiodinium</taxon>
    </lineage>
</organism>
<gene>
    <name evidence="2" type="ORF">SPIL2461_LOCUS539</name>
</gene>
<dbReference type="Proteomes" id="UP000649617">
    <property type="component" value="Unassembled WGS sequence"/>
</dbReference>
<evidence type="ECO:0000313" key="2">
    <source>
        <dbReference type="EMBL" id="CAE7161757.1"/>
    </source>
</evidence>
<reference evidence="2" key="1">
    <citation type="submission" date="2021-02" db="EMBL/GenBank/DDBJ databases">
        <authorList>
            <person name="Dougan E. K."/>
            <person name="Rhodes N."/>
            <person name="Thang M."/>
            <person name="Chan C."/>
        </authorList>
    </citation>
    <scope>NUCLEOTIDE SEQUENCE</scope>
</reference>
<evidence type="ECO:0000256" key="1">
    <source>
        <dbReference type="SAM" id="MobiDB-lite"/>
    </source>
</evidence>
<accession>A0A812IR29</accession>
<proteinExistence type="predicted"/>
<comment type="caution">
    <text evidence="2">The sequence shown here is derived from an EMBL/GenBank/DDBJ whole genome shotgun (WGS) entry which is preliminary data.</text>
</comment>
<name>A0A812IR29_SYMPI</name>
<protein>
    <recommendedName>
        <fullName evidence="4">C3H1-type domain-containing protein</fullName>
    </recommendedName>
</protein>